<dbReference type="GO" id="GO:0003997">
    <property type="term" value="F:acyl-CoA oxidase activity"/>
    <property type="evidence" value="ECO:0007669"/>
    <property type="project" value="InterPro"/>
</dbReference>
<reference evidence="2 3" key="1">
    <citation type="journal article" date="2018" name="New Phytol.">
        <title>Phylogenomics of Endogonaceae and evolution of mycorrhizas within Mucoromycota.</title>
        <authorList>
            <person name="Chang Y."/>
            <person name="Desiro A."/>
            <person name="Na H."/>
            <person name="Sandor L."/>
            <person name="Lipzen A."/>
            <person name="Clum A."/>
            <person name="Barry K."/>
            <person name="Grigoriev I.V."/>
            <person name="Martin F.M."/>
            <person name="Stajich J.E."/>
            <person name="Smith M.E."/>
            <person name="Bonito G."/>
            <person name="Spatafora J.W."/>
        </authorList>
    </citation>
    <scope>NUCLEOTIDE SEQUENCE [LARGE SCALE GENOMIC DNA]</scope>
    <source>
        <strain evidence="2 3">GMNB39</strain>
    </source>
</reference>
<feature type="domain" description="Acyl-CoA oxidase C-terminal" evidence="1">
    <location>
        <begin position="44"/>
        <end position="170"/>
    </location>
</feature>
<accession>A0A432ZZ26</accession>
<dbReference type="Gene3D" id="1.20.140.10">
    <property type="entry name" value="Butyryl-CoA Dehydrogenase, subunit A, domain 3"/>
    <property type="match status" value="1"/>
</dbReference>
<feature type="non-terminal residue" evidence="2">
    <location>
        <position position="1"/>
    </location>
</feature>
<dbReference type="OrthoDB" id="538336at2759"/>
<dbReference type="AlphaFoldDB" id="A0A432ZZ26"/>
<dbReference type="Pfam" id="PF01756">
    <property type="entry name" value="ACOX"/>
    <property type="match status" value="1"/>
</dbReference>
<organism evidence="2 3">
    <name type="scientific">Jimgerdemannia flammicorona</name>
    <dbReference type="NCBI Taxonomy" id="994334"/>
    <lineage>
        <taxon>Eukaryota</taxon>
        <taxon>Fungi</taxon>
        <taxon>Fungi incertae sedis</taxon>
        <taxon>Mucoromycota</taxon>
        <taxon>Mucoromycotina</taxon>
        <taxon>Endogonomycetes</taxon>
        <taxon>Endogonales</taxon>
        <taxon>Endogonaceae</taxon>
        <taxon>Jimgerdemannia</taxon>
    </lineage>
</organism>
<dbReference type="SUPFAM" id="SSF47203">
    <property type="entry name" value="Acyl-CoA dehydrogenase C-terminal domain-like"/>
    <property type="match status" value="1"/>
</dbReference>
<proteinExistence type="predicted"/>
<protein>
    <recommendedName>
        <fullName evidence="1">Acyl-CoA oxidase C-terminal domain-containing protein</fullName>
    </recommendedName>
</protein>
<dbReference type="GO" id="GO:0005777">
    <property type="term" value="C:peroxisome"/>
    <property type="evidence" value="ECO:0007669"/>
    <property type="project" value="InterPro"/>
</dbReference>
<sequence>FFPWNDRFGQHRVACTCPTQASQNKPEALLTFSLTRSSCHQPSTQLASSLDAKLKGGAPLFEVWMRQESDGIQALARAHGERIVLEQVGAAVQGAKGNLQKILVAIMTLWSLTTIDTNLAWYLTQGLISLPTGKQVPRLVREGVASLSGIGMDVVNALGVDERVLFAPIAARWDEYNKGDLQGELFAPELVAKL</sequence>
<evidence type="ECO:0000313" key="2">
    <source>
        <dbReference type="EMBL" id="RUO95747.1"/>
    </source>
</evidence>
<gene>
    <name evidence="2" type="ORF">BC936DRAFT_143315</name>
</gene>
<dbReference type="GO" id="GO:0006635">
    <property type="term" value="P:fatty acid beta-oxidation"/>
    <property type="evidence" value="ECO:0007669"/>
    <property type="project" value="InterPro"/>
</dbReference>
<dbReference type="InterPro" id="IPR002655">
    <property type="entry name" value="Acyl-CoA_oxidase_C"/>
</dbReference>
<comment type="caution">
    <text evidence="2">The sequence shown here is derived from an EMBL/GenBank/DDBJ whole genome shotgun (WGS) entry which is preliminary data.</text>
</comment>
<dbReference type="Proteomes" id="UP000268093">
    <property type="component" value="Unassembled WGS sequence"/>
</dbReference>
<keyword evidence="3" id="KW-1185">Reference proteome</keyword>
<dbReference type="EMBL" id="RBNI01026234">
    <property type="protein sequence ID" value="RUO95747.1"/>
    <property type="molecule type" value="Genomic_DNA"/>
</dbReference>
<evidence type="ECO:0000313" key="3">
    <source>
        <dbReference type="Proteomes" id="UP000268093"/>
    </source>
</evidence>
<evidence type="ECO:0000259" key="1">
    <source>
        <dbReference type="Pfam" id="PF01756"/>
    </source>
</evidence>
<name>A0A432ZZ26_9FUNG</name>
<dbReference type="InterPro" id="IPR036250">
    <property type="entry name" value="AcylCo_DH-like_C"/>
</dbReference>